<dbReference type="SUPFAM" id="SSF53756">
    <property type="entry name" value="UDP-Glycosyltransferase/glycogen phosphorylase"/>
    <property type="match status" value="1"/>
</dbReference>
<dbReference type="PANTHER" id="PTHR46401:SF2">
    <property type="entry name" value="GLYCOSYLTRANSFERASE WBBK-RELATED"/>
    <property type="match status" value="1"/>
</dbReference>
<dbReference type="AlphaFoldDB" id="A0A430C965"/>
<evidence type="ECO:0000256" key="1">
    <source>
        <dbReference type="ARBA" id="ARBA00022679"/>
    </source>
</evidence>
<dbReference type="GO" id="GO:0016757">
    <property type="term" value="F:glycosyltransferase activity"/>
    <property type="evidence" value="ECO:0007669"/>
    <property type="project" value="InterPro"/>
</dbReference>
<evidence type="ECO:0000259" key="3">
    <source>
        <dbReference type="Pfam" id="PF13439"/>
    </source>
</evidence>
<dbReference type="PANTHER" id="PTHR46401">
    <property type="entry name" value="GLYCOSYLTRANSFERASE WBBK-RELATED"/>
    <property type="match status" value="1"/>
</dbReference>
<evidence type="ECO:0000259" key="2">
    <source>
        <dbReference type="Pfam" id="PF00534"/>
    </source>
</evidence>
<reference evidence="4 5" key="1">
    <citation type="submission" date="2018-07" db="EMBL/GenBank/DDBJ databases">
        <title>Genomic and Epidemiologic Investigation of an Indolent Hospital Outbreak.</title>
        <authorList>
            <person name="Johnson R.C."/>
            <person name="Deming C."/>
            <person name="Conlan S."/>
            <person name="Zellmer C.J."/>
            <person name="Michelin A.V."/>
            <person name="Lee-Lin S."/>
            <person name="Thomas P.J."/>
            <person name="Park M."/>
            <person name="Weingarten R.A."/>
            <person name="Less J."/>
            <person name="Dekker J.P."/>
            <person name="Frank K.M."/>
            <person name="Musser K.A."/>
            <person name="Mcquiston J.R."/>
            <person name="Henderson D.K."/>
            <person name="Lau A.F."/>
            <person name="Palmore T.N."/>
            <person name="Segre J.A."/>
        </authorList>
    </citation>
    <scope>NUCLEOTIDE SEQUENCE [LARGE SCALE GENOMIC DNA]</scope>
    <source>
        <strain evidence="4 5">SK-NIH.Env6_1116</strain>
    </source>
</reference>
<name>A0A430C965_SPHYA</name>
<dbReference type="RefSeq" id="WP_125997189.1">
    <property type="nucleotide sequence ID" value="NZ_QRAL01000002.1"/>
</dbReference>
<dbReference type="Pfam" id="PF00534">
    <property type="entry name" value="Glycos_transf_1"/>
    <property type="match status" value="1"/>
</dbReference>
<proteinExistence type="predicted"/>
<dbReference type="InterPro" id="IPR028098">
    <property type="entry name" value="Glyco_trans_4-like_N"/>
</dbReference>
<feature type="domain" description="Glycosyl transferase family 1" evidence="2">
    <location>
        <begin position="228"/>
        <end position="376"/>
    </location>
</feature>
<evidence type="ECO:0000313" key="4">
    <source>
        <dbReference type="EMBL" id="RSU61510.1"/>
    </source>
</evidence>
<protein>
    <submittedName>
        <fullName evidence="4">Glycosyltransferase family 1 protein</fullName>
    </submittedName>
</protein>
<dbReference type="Pfam" id="PF13439">
    <property type="entry name" value="Glyco_transf_4"/>
    <property type="match status" value="1"/>
</dbReference>
<evidence type="ECO:0000313" key="5">
    <source>
        <dbReference type="Proteomes" id="UP000287401"/>
    </source>
</evidence>
<keyword evidence="1 4" id="KW-0808">Transferase</keyword>
<gene>
    <name evidence="4" type="ORF">DAH51_02645</name>
</gene>
<organism evidence="4 5">
    <name type="scientific">Sphingobium yanoikuyae</name>
    <name type="common">Sphingomonas yanoikuyae</name>
    <dbReference type="NCBI Taxonomy" id="13690"/>
    <lineage>
        <taxon>Bacteria</taxon>
        <taxon>Pseudomonadati</taxon>
        <taxon>Pseudomonadota</taxon>
        <taxon>Alphaproteobacteria</taxon>
        <taxon>Sphingomonadales</taxon>
        <taxon>Sphingomonadaceae</taxon>
        <taxon>Sphingobium</taxon>
    </lineage>
</organism>
<feature type="domain" description="Glycosyltransferase subfamily 4-like N-terminal" evidence="3">
    <location>
        <begin position="112"/>
        <end position="220"/>
    </location>
</feature>
<dbReference type="CDD" id="cd03809">
    <property type="entry name" value="GT4_MtfB-like"/>
    <property type="match status" value="1"/>
</dbReference>
<comment type="caution">
    <text evidence="4">The sequence shown here is derived from an EMBL/GenBank/DDBJ whole genome shotgun (WGS) entry which is preliminary data.</text>
</comment>
<dbReference type="Proteomes" id="UP000287401">
    <property type="component" value="Unassembled WGS sequence"/>
</dbReference>
<dbReference type="Gene3D" id="3.40.50.2000">
    <property type="entry name" value="Glycogen Phosphorylase B"/>
    <property type="match status" value="2"/>
</dbReference>
<dbReference type="EMBL" id="QRAL01000002">
    <property type="protein sequence ID" value="RSU61510.1"/>
    <property type="molecule type" value="Genomic_DNA"/>
</dbReference>
<dbReference type="InterPro" id="IPR001296">
    <property type="entry name" value="Glyco_trans_1"/>
</dbReference>
<accession>A0A430C965</accession>
<sequence length="406" mass="45265">MKKDQGMIDDAGQSERCLSEGASRVLPICIDGRLLDRNFTGVGHYGHRLAQTLERHAVPPMRLDAAVLEWDQSGAAARMGRYLRAYLPGVRSLVRSRADKPGYAERLIGQDIFRQAYLHFKFHGRLMRLQVPGPAGIMHWTYPLPLYLEGWRNIYTVHDIIPIDRPDLSSINPVRMERLLRAIMARADHLVTVSEVVRQELVARFGCAPDTVTACHQVADLDARRGEVSRDPNAHFLFCGAVEPRKNLARLARAYVASGSNRPLVIVGQDGWRSDEVRREMGSHPGIRFMPLQSRESLSDLIRGARALLFPSLAEGFGLPVAEALVLGTPVMASDIPTLREVAGDAALFVDPFDEAEMSRAIMRLDGDDILCERLARLGDVKAVAYQSRAYHERLQAIYAAVGENR</sequence>